<accession>A0A8S5LBY9</accession>
<sequence>MQRKLSNEEYYKRKNFLNKINSIRSHIKRNMDELKELAEMKKSIKITDYTKEDFKTSGSNVSQQEIIVCKIIELEKEIYDNTSELMNVKIITRGVLNKIKDDKCRLYMFYRYYDCLDEETIKYKMNISTRTCQRLNSQGIFSIKL</sequence>
<proteinExistence type="predicted"/>
<protein>
    <submittedName>
        <fullName evidence="1">Uncharacterized protein</fullName>
    </submittedName>
</protein>
<name>A0A8S5LBY9_9CAUD</name>
<reference evidence="1" key="1">
    <citation type="journal article" date="2021" name="Proc. Natl. Acad. Sci. U.S.A.">
        <title>A Catalog of Tens of Thousands of Viruses from Human Metagenomes Reveals Hidden Associations with Chronic Diseases.</title>
        <authorList>
            <person name="Tisza M.J."/>
            <person name="Buck C.B."/>
        </authorList>
    </citation>
    <scope>NUCLEOTIDE SEQUENCE</scope>
    <source>
        <strain evidence="1">CtpGU1</strain>
    </source>
</reference>
<evidence type="ECO:0000313" key="1">
    <source>
        <dbReference type="EMBL" id="DAD67462.1"/>
    </source>
</evidence>
<organism evidence="1">
    <name type="scientific">Siphoviridae sp. ctpGU1</name>
    <dbReference type="NCBI Taxonomy" id="2823601"/>
    <lineage>
        <taxon>Viruses</taxon>
        <taxon>Duplodnaviria</taxon>
        <taxon>Heunggongvirae</taxon>
        <taxon>Uroviricota</taxon>
        <taxon>Caudoviricetes</taxon>
    </lineage>
</organism>
<dbReference type="EMBL" id="BK014677">
    <property type="protein sequence ID" value="DAD67462.1"/>
    <property type="molecule type" value="Genomic_DNA"/>
</dbReference>